<evidence type="ECO:0000313" key="3">
    <source>
        <dbReference type="Proteomes" id="UP000007434"/>
    </source>
</evidence>
<reference evidence="2 3" key="2">
    <citation type="journal article" date="2011" name="J. Bacteriol.">
        <title>Complete Genome Sequence of the Haloalkaliphilic, Hydrogen Producing Halanaerobium hydrogenoformans.</title>
        <authorList>
            <person name="Brown S.D."/>
            <person name="Begemann M.B."/>
            <person name="Mormile M.R."/>
            <person name="Wall J.D."/>
            <person name="Han C.S."/>
            <person name="Goodwin L.A."/>
            <person name="Pitluck S."/>
            <person name="Land M.L."/>
            <person name="Hauser L.J."/>
            <person name="Elias D.A."/>
        </authorList>
    </citation>
    <scope>NUCLEOTIDE SEQUENCE [LARGE SCALE GENOMIC DNA]</scope>
    <source>
        <strain evidence="3">sapolanicus</strain>
    </source>
</reference>
<evidence type="ECO:0000259" key="1">
    <source>
        <dbReference type="Pfam" id="PF14470"/>
    </source>
</evidence>
<dbReference type="Proteomes" id="UP000007434">
    <property type="component" value="Chromosome"/>
</dbReference>
<dbReference type="EMBL" id="CP002304">
    <property type="protein sequence ID" value="ADQ13670.1"/>
    <property type="molecule type" value="Genomic_DNA"/>
</dbReference>
<dbReference type="STRING" id="656519.Halsa_0181"/>
<gene>
    <name evidence="2" type="ordered locus">Halsa_0181</name>
</gene>
<dbReference type="InterPro" id="IPR039519">
    <property type="entry name" value="YokE-like_PH"/>
</dbReference>
<dbReference type="HOGENOM" id="CLU_1701801_0_0_9"/>
<feature type="domain" description="YokE-like PH" evidence="1">
    <location>
        <begin position="34"/>
        <end position="122"/>
    </location>
</feature>
<dbReference type="OrthoDB" id="2112082at2"/>
<proteinExistence type="predicted"/>
<keyword evidence="3" id="KW-1185">Reference proteome</keyword>
<organism evidence="2 3">
    <name type="scientific">Halanaerobium hydrogeniformans</name>
    <name type="common">Halanaerobium sp. (strain sapolanicus)</name>
    <dbReference type="NCBI Taxonomy" id="656519"/>
    <lineage>
        <taxon>Bacteria</taxon>
        <taxon>Bacillati</taxon>
        <taxon>Bacillota</taxon>
        <taxon>Clostridia</taxon>
        <taxon>Halanaerobiales</taxon>
        <taxon>Halanaerobiaceae</taxon>
        <taxon>Halanaerobium</taxon>
    </lineage>
</organism>
<reference evidence="2 3" key="1">
    <citation type="submission" date="2010-11" db="EMBL/GenBank/DDBJ databases">
        <title>Complete sequence of Halanaerobium sp. sapolanicus.</title>
        <authorList>
            <consortium name="US DOE Joint Genome Institute"/>
            <person name="Lucas S."/>
            <person name="Copeland A."/>
            <person name="Lapidus A."/>
            <person name="Cheng J.-F."/>
            <person name="Bruce D."/>
            <person name="Goodwin L."/>
            <person name="Pitluck S."/>
            <person name="Davenport K."/>
            <person name="Detter J.C."/>
            <person name="Han C."/>
            <person name="Tapia R."/>
            <person name="Land M."/>
            <person name="Hauser L."/>
            <person name="Jeffries C."/>
            <person name="Kyrpides N."/>
            <person name="Ivanova N."/>
            <person name="Mikhailova N."/>
            <person name="Begemann M.B."/>
            <person name="Mormile M.R."/>
            <person name="Wall J.D."/>
            <person name="Elias D.A."/>
            <person name="Woyke T."/>
        </authorList>
    </citation>
    <scope>NUCLEOTIDE SEQUENCE [LARGE SCALE GENOMIC DNA]</scope>
    <source>
        <strain evidence="3">sapolanicus</strain>
    </source>
</reference>
<accession>E4RNY0</accession>
<protein>
    <recommendedName>
        <fullName evidence="1">YokE-like PH domain-containing protein</fullName>
    </recommendedName>
</protein>
<dbReference type="AlphaFoldDB" id="E4RNY0"/>
<dbReference type="RefSeq" id="WP_013404776.1">
    <property type="nucleotide sequence ID" value="NC_014654.1"/>
</dbReference>
<dbReference type="KEGG" id="has:Halsa_0181"/>
<evidence type="ECO:0000313" key="2">
    <source>
        <dbReference type="EMBL" id="ADQ13670.1"/>
    </source>
</evidence>
<sequence length="154" mass="17988">MKTLEEKIKEITEADFDVHHIFKKIVNKQTGFTENEEIVNLVFVKRKHLDDRDKSSSIISPAKLIVATTQGIIFVEEGFEEISENYLGYKIKHIYYDKISSFELDICLLEAKFMVVANSAKDPEIYINFNTALYYKKFEKFVDVARQCRIKCSD</sequence>
<name>E4RNY0_HALHG</name>
<dbReference type="Pfam" id="PF14470">
    <property type="entry name" value="bPH_3"/>
    <property type="match status" value="1"/>
</dbReference>